<dbReference type="SUPFAM" id="SSF69318">
    <property type="entry name" value="Integrin alpha N-terminal domain"/>
    <property type="match status" value="1"/>
</dbReference>
<dbReference type="OrthoDB" id="200924at2759"/>
<dbReference type="GO" id="GO:0016020">
    <property type="term" value="C:membrane"/>
    <property type="evidence" value="ECO:0007669"/>
    <property type="project" value="UniProtKB-SubCell"/>
</dbReference>
<accession>A0A061JAC8</accession>
<evidence type="ECO:0000313" key="9">
    <source>
        <dbReference type="Proteomes" id="UP000031737"/>
    </source>
</evidence>
<evidence type="ECO:0000313" key="8">
    <source>
        <dbReference type="EMBL" id="ESL10227.1"/>
    </source>
</evidence>
<evidence type="ECO:0000256" key="4">
    <source>
        <dbReference type="ARBA" id="ARBA00023136"/>
    </source>
</evidence>
<feature type="region of interest" description="Disordered" evidence="5">
    <location>
        <begin position="246"/>
        <end position="268"/>
    </location>
</feature>
<dbReference type="PANTHER" id="PTHR21419:SF23">
    <property type="entry name" value="PROTEIN DEFECTIVE IN EXINE FORMATION 1"/>
    <property type="match status" value="1"/>
</dbReference>
<comment type="subcellular location">
    <subcellularLocation>
        <location evidence="1">Membrane</location>
        <topology evidence="1">Single-pass membrane protein</topology>
    </subcellularLocation>
</comment>
<comment type="caution">
    <text evidence="8">The sequence shown here is derived from an EMBL/GenBank/DDBJ whole genome shotgun (WGS) entry which is preliminary data.</text>
</comment>
<dbReference type="Gene3D" id="2.130.10.10">
    <property type="entry name" value="YVTN repeat-like/Quinoprotein amine dehydrogenase"/>
    <property type="match status" value="1"/>
</dbReference>
<evidence type="ECO:0000256" key="3">
    <source>
        <dbReference type="ARBA" id="ARBA00022989"/>
    </source>
</evidence>
<keyword evidence="3 6" id="KW-1133">Transmembrane helix</keyword>
<evidence type="ECO:0000256" key="2">
    <source>
        <dbReference type="ARBA" id="ARBA00022692"/>
    </source>
</evidence>
<name>A0A061JAC8_TRYRA</name>
<dbReference type="Pfam" id="PF23722">
    <property type="entry name" value="Beta-sand_DEX1"/>
    <property type="match status" value="1"/>
</dbReference>
<evidence type="ECO:0000259" key="7">
    <source>
        <dbReference type="Pfam" id="PF23722"/>
    </source>
</evidence>
<sequence>MKHCSSHRVCASGAARGCTAAGMGVSAILLFVGIMAVAVSAAPVKWSEPLVRKLPHRRLLPEETMAAEGVPVGASGNSSNTCRFGVNLEWTARVGSSVLATPRIVDLSHDGNKEILIPTYTQYLEAIDGVNGEDEIGFPFVHPNFRSYASPIPVDMDGDGKTEWLVAMYTGELMVFGDDGKARGAVQVPSLPIKKNWAQKNLTAGEAVSFKVEPVRHSEEDLNRILRARQMVDMTPRFYHMRHNASDDNRANAAPADAGLRPPAPPLRRHLPEAAARRGRGGGMEDEDWVRDQANKQAIEIDDLDDFFDDDGAATVDMEQQQGIGAEGWLSPEAKASMEMLYHPELYKSSVNYEGEHDAFNFRNMRNPTTVVVAEDEVAVDPHIMSTPVIVDVDGNGDLDIVLHLSYFFDMKAYEGEKAELLPPGIDVDDYVADVLMVLDLVTGEVRWMQVLHLTRKNDTTAAYALSSPVVANPDEDNQQNIYVTTTAGAIFGFSGGGKQLEGWPVWMSSPIASSASMEDVNADGLLDVCAGDTGGNVACFTAKGKQLWSKTFSGAVGEHITYGDVDGDGAIDLTFGTTAGLLYAVRGHDGAVLPHFPVVTEGAILAPPLPVNLNDTQPLTQQGVEGLHLVVPSHDGVLYIVSGTTGCVDSIDINEKSSTMVLADDMTGNGKLDLVVSTLSGSVMVFETPATFHPLKAWDSRVKSTNGFTASEGYVGVLIHPSSRVSRDIRGDRFVVLVTIYDKRREEEARRRYGLTITIGPRVLVHQKMYNAPGTYAIKLHTPLERMYASLSVVMTLPNGQKYEDSLALSFNMHFLESIKIAFLLPFLLACLAISFVSKRHEVEPPPFEAEYY</sequence>
<keyword evidence="9" id="KW-1185">Reference proteome</keyword>
<dbReference type="AlphaFoldDB" id="A0A061JAC8"/>
<dbReference type="InterPro" id="IPR045232">
    <property type="entry name" value="FAM234"/>
</dbReference>
<gene>
    <name evidence="8" type="ORF">TRSC58_02043</name>
</gene>
<proteinExistence type="predicted"/>
<feature type="transmembrane region" description="Helical" evidence="6">
    <location>
        <begin position="20"/>
        <end position="44"/>
    </location>
</feature>
<reference evidence="8 9" key="1">
    <citation type="submission" date="2013-07" db="EMBL/GenBank/DDBJ databases">
        <authorList>
            <person name="Stoco P.H."/>
            <person name="Wagner G."/>
            <person name="Gerber A."/>
            <person name="Zaha A."/>
            <person name="Thompson C."/>
            <person name="Bartholomeu D.C."/>
            <person name="Luckemeyer D.D."/>
            <person name="Bahia D."/>
            <person name="Loreto E."/>
            <person name="Prestes E.B."/>
            <person name="Lima F.M."/>
            <person name="Rodrigues-Luiz G."/>
            <person name="Vallejo G.A."/>
            <person name="Filho J.F."/>
            <person name="Monteiro K.M."/>
            <person name="Tyler K.M."/>
            <person name="de Almeida L.G."/>
            <person name="Ortiz M.F."/>
            <person name="Siervo M.A."/>
            <person name="de Moraes M.H."/>
            <person name="Cunha O.L."/>
            <person name="Mendonca-Neto R."/>
            <person name="Silva R."/>
            <person name="Teixeira S.M."/>
            <person name="Murta S.M."/>
            <person name="Sincero T.C."/>
            <person name="Mendes T.A."/>
            <person name="Urmenyi T.P."/>
            <person name="Silva V.G."/>
            <person name="da Rocha W.D."/>
            <person name="Andersson B."/>
            <person name="Romanha A.J."/>
            <person name="Steindel M."/>
            <person name="de Vasconcelos A.T."/>
            <person name="Grisard E.C."/>
        </authorList>
    </citation>
    <scope>NUCLEOTIDE SEQUENCE [LARGE SCALE GENOMIC DNA]</scope>
    <source>
        <strain evidence="8 9">SC58</strain>
    </source>
</reference>
<feature type="compositionally biased region" description="Low complexity" evidence="5">
    <location>
        <begin position="251"/>
        <end position="261"/>
    </location>
</feature>
<feature type="domain" description="DEX1 C-terminal" evidence="7">
    <location>
        <begin position="717"/>
        <end position="813"/>
    </location>
</feature>
<dbReference type="PANTHER" id="PTHR21419">
    <property type="match status" value="1"/>
</dbReference>
<keyword evidence="4 6" id="KW-0472">Membrane</keyword>
<dbReference type="Proteomes" id="UP000031737">
    <property type="component" value="Unassembled WGS sequence"/>
</dbReference>
<evidence type="ECO:0000256" key="6">
    <source>
        <dbReference type="SAM" id="Phobius"/>
    </source>
</evidence>
<dbReference type="VEuPathDB" id="TriTrypDB:TRSC58_02043"/>
<keyword evidence="2 6" id="KW-0812">Transmembrane</keyword>
<evidence type="ECO:0000256" key="1">
    <source>
        <dbReference type="ARBA" id="ARBA00004167"/>
    </source>
</evidence>
<protein>
    <submittedName>
        <fullName evidence="8">FG-GAP repeat protein</fullName>
    </submittedName>
</protein>
<dbReference type="InterPro" id="IPR015943">
    <property type="entry name" value="WD40/YVTN_repeat-like_dom_sf"/>
</dbReference>
<evidence type="ECO:0000256" key="5">
    <source>
        <dbReference type="SAM" id="MobiDB-lite"/>
    </source>
</evidence>
<dbReference type="InterPro" id="IPR056376">
    <property type="entry name" value="DEX1_C"/>
</dbReference>
<organism evidence="8 9">
    <name type="scientific">Trypanosoma rangeli SC58</name>
    <dbReference type="NCBI Taxonomy" id="429131"/>
    <lineage>
        <taxon>Eukaryota</taxon>
        <taxon>Discoba</taxon>
        <taxon>Euglenozoa</taxon>
        <taxon>Kinetoplastea</taxon>
        <taxon>Metakinetoplastina</taxon>
        <taxon>Trypanosomatida</taxon>
        <taxon>Trypanosomatidae</taxon>
        <taxon>Trypanosoma</taxon>
        <taxon>Herpetosoma</taxon>
    </lineage>
</organism>
<dbReference type="EMBL" id="AUPL01002043">
    <property type="protein sequence ID" value="ESL10227.1"/>
    <property type="molecule type" value="Genomic_DNA"/>
</dbReference>
<dbReference type="InterPro" id="IPR028994">
    <property type="entry name" value="Integrin_alpha_N"/>
</dbReference>